<protein>
    <submittedName>
        <fullName evidence="17">Uncharacterized protein</fullName>
    </submittedName>
</protein>
<gene>
    <name evidence="17" type="ORF">TCAL_08372</name>
</gene>
<dbReference type="PANTHER" id="PTHR19932:SF10">
    <property type="entry name" value="WD REPEAT AND HMG-BOX DNA-BINDING PROTEIN 1"/>
    <property type="match status" value="1"/>
</dbReference>
<keyword evidence="18" id="KW-1185">Reference proteome</keyword>
<feature type="non-terminal residue" evidence="17">
    <location>
        <position position="1161"/>
    </location>
</feature>
<keyword evidence="6" id="KW-0677">Repeat</keyword>
<dbReference type="InterPro" id="IPR007125">
    <property type="entry name" value="H2A/H2B/H3"/>
</dbReference>
<dbReference type="SMART" id="SM00320">
    <property type="entry name" value="WD40"/>
    <property type="match status" value="5"/>
</dbReference>
<dbReference type="InterPro" id="IPR015943">
    <property type="entry name" value="WD40/YVTN_repeat-like_dom_sf"/>
</dbReference>
<feature type="region of interest" description="Disordered" evidence="12">
    <location>
        <begin position="1"/>
        <end position="76"/>
    </location>
</feature>
<evidence type="ECO:0000256" key="7">
    <source>
        <dbReference type="ARBA" id="ARBA00023125"/>
    </source>
</evidence>
<evidence type="ECO:0000256" key="4">
    <source>
        <dbReference type="ARBA" id="ARBA00022454"/>
    </source>
</evidence>
<dbReference type="GO" id="GO:0006281">
    <property type="term" value="P:DNA repair"/>
    <property type="evidence" value="ECO:0007669"/>
    <property type="project" value="TreeGrafter"/>
</dbReference>
<dbReference type="InterPro" id="IPR019775">
    <property type="entry name" value="WD40_repeat_CS"/>
</dbReference>
<evidence type="ECO:0000259" key="13">
    <source>
        <dbReference type="Pfam" id="PF00125"/>
    </source>
</evidence>
<dbReference type="CDD" id="cd22911">
    <property type="entry name" value="HFD_H3"/>
    <property type="match status" value="1"/>
</dbReference>
<reference evidence="17 18" key="1">
    <citation type="journal article" date="2018" name="Nat. Ecol. Evol.">
        <title>Genomic signatures of mitonuclear coevolution across populations of Tigriopus californicus.</title>
        <authorList>
            <person name="Barreto F.S."/>
            <person name="Watson E.T."/>
            <person name="Lima T.G."/>
            <person name="Willett C.S."/>
            <person name="Edmands S."/>
            <person name="Li W."/>
            <person name="Burton R.S."/>
        </authorList>
    </citation>
    <scope>NUCLEOTIDE SEQUENCE [LARGE SCALE GENOMIC DNA]</scope>
    <source>
        <strain evidence="17 18">San Diego</strain>
    </source>
</reference>
<dbReference type="GO" id="GO:0003677">
    <property type="term" value="F:DNA binding"/>
    <property type="evidence" value="ECO:0007669"/>
    <property type="project" value="UniProtKB-KW"/>
</dbReference>
<sequence>MLLAASTANAGAAAAKPAPTVPDHPAFHAKKSFPPAKKAPRSSFPAPTKSPRQNIPRPRLSGGGYPQGTPKKRRYRPGTVALREIRHYQKSSNLLIPRLPFSRLVKEIAMGVSASMSLRGLRFQSAALMALQEAAEAYVVSLMEDTVLCAIHARRVTIMPKDMSLARRIRDLTTKMSAQLSAWRFAHTEGHACIRYTPDGNQILTCGFDGEVRVYRGIDDSDPESHLAGEEAFALTLTSDRFFVACSGTNKVQGYNLKDGTPTGVVTRFTADATALDMSLDGSKLVAGSDDTTLQLVDMESYQTKVFQGHSAPILNVALDPRSDQPEYILSSSCDGTVKVWNIQGENEVQTFQEVWLKSNDLATSKVPGTIAWHPNGDFIAVPQNDGVKIYARGSWELVIQFKAKEPLDKEEVMGSVAWSCKDPNFLASATTKGRVFIWDVEQKTQVFATQTNRDYSISDLAWHPKKYEVAMIDNQSCWGILNQMTFAKENQGERISKETKATDEGDLEEYLVKGQSDNGDELDPEQLAALMDDDDDDDDNENSFSISKIKRDTGFLSDDESNLSKPESTATDAKDKPNETSVAPLPPTKTPEPVAPAFYDVEIQEPFQPTATPVRLSSRFMVWNDVGVVKCFNTDDENSIEVDFHDTSVHHSFHISNAHNHTMADLSTEILVLACEASEDDLTPSRLVCRLFGSSDLTKEWSVELPGKEEILAVCCGQGWVGAATDRRQLRIFSSGGNQLEVLALPGPILALAGHGHLILVTCHVGMPLAGNQSVCFAVFDLSPRRRHPSSQFQPLPFAPNSYLTWVGFSDEGTPGMMDSSGQVRLLHHGFGSSWVQICDTRDTLKAKSDNHFLVGINEQEQKLRTILCKGARYPATTPYPTVALVPFSFPLCEPATEKSLLEEEYWKCDLVTRSLSAMESRLNQDLAEDKGEIEESQSRCLIKLFALALSNDHETRAMEVCKLMDTHTISLAIRYATSNRRMQLAQKIGALANDIQEEQERIEQERSQSQMSHADMFEMRSHQAGDENGDDDGEEHPHPRRNPILEAKLLKETPSGLTKTRSIIPDSQSDIRNPFAKQSRPGSLRCGKNLTRRKKRSTKAHEFPSEKCQINPVPSPLPPDRYSSLIGQFSPPYPNPSAEERCRDPGNWLDQAHQNGREG</sequence>
<dbReference type="STRING" id="6832.A0A553PAI1"/>
<feature type="compositionally biased region" description="Polar residues" evidence="12">
    <location>
        <begin position="1057"/>
        <end position="1073"/>
    </location>
</feature>
<dbReference type="PANTHER" id="PTHR19932">
    <property type="entry name" value="WD REPEAT AND HMG-BOX DNA BINDING PROTEIN"/>
    <property type="match status" value="1"/>
</dbReference>
<dbReference type="PROSITE" id="PS00678">
    <property type="entry name" value="WD_REPEATS_1"/>
    <property type="match status" value="1"/>
</dbReference>
<dbReference type="GO" id="GO:0000786">
    <property type="term" value="C:nucleosome"/>
    <property type="evidence" value="ECO:0007669"/>
    <property type="project" value="UniProtKB-KW"/>
</dbReference>
<dbReference type="EMBL" id="VCGU01000005">
    <property type="protein sequence ID" value="TRY74689.1"/>
    <property type="molecule type" value="Genomic_DNA"/>
</dbReference>
<dbReference type="AlphaFoldDB" id="A0A553PAI1"/>
<name>A0A553PAI1_TIGCA</name>
<evidence type="ECO:0000259" key="16">
    <source>
        <dbReference type="Pfam" id="PF24817"/>
    </source>
</evidence>
<evidence type="ECO:0000256" key="9">
    <source>
        <dbReference type="ARBA" id="ARBA00023269"/>
    </source>
</evidence>
<accession>A0A553PAI1</accession>
<feature type="region of interest" description="Disordered" evidence="12">
    <location>
        <begin position="556"/>
        <end position="594"/>
    </location>
</feature>
<feature type="domain" description="WDHD1 first WD40" evidence="16">
    <location>
        <begin position="184"/>
        <end position="481"/>
    </location>
</feature>
<dbReference type="Gene3D" id="2.130.10.10">
    <property type="entry name" value="YVTN repeat-like/Quinoprotein amine dehydrogenase"/>
    <property type="match status" value="1"/>
</dbReference>
<dbReference type="InterPro" id="IPR022100">
    <property type="entry name" value="WDHD1/CFT4_beta-prop_2nd"/>
</dbReference>
<evidence type="ECO:0000256" key="6">
    <source>
        <dbReference type="ARBA" id="ARBA00022737"/>
    </source>
</evidence>
<dbReference type="SMART" id="SM00428">
    <property type="entry name" value="H3"/>
    <property type="match status" value="1"/>
</dbReference>
<organism evidence="17 18">
    <name type="scientific">Tigriopus californicus</name>
    <name type="common">Marine copepod</name>
    <dbReference type="NCBI Taxonomy" id="6832"/>
    <lineage>
        <taxon>Eukaryota</taxon>
        <taxon>Metazoa</taxon>
        <taxon>Ecdysozoa</taxon>
        <taxon>Arthropoda</taxon>
        <taxon>Crustacea</taxon>
        <taxon>Multicrustacea</taxon>
        <taxon>Hexanauplia</taxon>
        <taxon>Copepoda</taxon>
        <taxon>Harpacticoida</taxon>
        <taxon>Harpacticidae</taxon>
        <taxon>Tigriopus</taxon>
    </lineage>
</organism>
<keyword evidence="11" id="KW-0175">Coiled coil</keyword>
<feature type="domain" description="Core Histone H2A/H2B/H3" evidence="13">
    <location>
        <begin position="77"/>
        <end position="169"/>
    </location>
</feature>
<dbReference type="InterPro" id="IPR036322">
    <property type="entry name" value="WD40_repeat_dom_sf"/>
</dbReference>
<dbReference type="PROSITE" id="PS00959">
    <property type="entry name" value="HISTONE_H3_2"/>
    <property type="match status" value="1"/>
</dbReference>
<evidence type="ECO:0000256" key="2">
    <source>
        <dbReference type="ARBA" id="ARBA00004286"/>
    </source>
</evidence>
<evidence type="ECO:0000256" key="8">
    <source>
        <dbReference type="ARBA" id="ARBA00023242"/>
    </source>
</evidence>
<dbReference type="InterPro" id="IPR001680">
    <property type="entry name" value="WD40_rpt"/>
</dbReference>
<dbReference type="Gene3D" id="1.10.20.10">
    <property type="entry name" value="Histone, subunit A"/>
    <property type="match status" value="1"/>
</dbReference>
<feature type="compositionally biased region" description="Pro residues" evidence="12">
    <location>
        <begin position="585"/>
        <end position="594"/>
    </location>
</feature>
<evidence type="ECO:0000259" key="14">
    <source>
        <dbReference type="Pfam" id="PF12341"/>
    </source>
</evidence>
<dbReference type="GO" id="GO:0046982">
    <property type="term" value="F:protein heterodimerization activity"/>
    <property type="evidence" value="ECO:0007669"/>
    <property type="project" value="InterPro"/>
</dbReference>
<comment type="subcellular location">
    <subcellularLocation>
        <location evidence="2">Chromosome</location>
    </subcellularLocation>
    <subcellularLocation>
        <location evidence="1">Nucleus</location>
    </subcellularLocation>
</comment>
<evidence type="ECO:0000313" key="17">
    <source>
        <dbReference type="EMBL" id="TRY74689.1"/>
    </source>
</evidence>
<dbReference type="Pfam" id="PF20946">
    <property type="entry name" value="Ctf4_C"/>
    <property type="match status" value="1"/>
</dbReference>
<dbReference type="Pfam" id="PF12341">
    <property type="entry name" value="Mcl1_mid"/>
    <property type="match status" value="1"/>
</dbReference>
<feature type="domain" description="WDHD1/CFT4 second beta-propeller" evidence="14">
    <location>
        <begin position="606"/>
        <end position="893"/>
    </location>
</feature>
<dbReference type="FunFam" id="1.10.20.10:FF:000085">
    <property type="entry name" value="Histone H3.2"/>
    <property type="match status" value="1"/>
</dbReference>
<dbReference type="GO" id="GO:0043596">
    <property type="term" value="C:nuclear replication fork"/>
    <property type="evidence" value="ECO:0007669"/>
    <property type="project" value="TreeGrafter"/>
</dbReference>
<keyword evidence="9" id="KW-0544">Nucleosome core</keyword>
<dbReference type="PROSITE" id="PS50294">
    <property type="entry name" value="WD_REPEATS_REGION"/>
    <property type="match status" value="1"/>
</dbReference>
<dbReference type="Proteomes" id="UP000318571">
    <property type="component" value="Chromosome 2"/>
</dbReference>
<evidence type="ECO:0000256" key="12">
    <source>
        <dbReference type="SAM" id="MobiDB-lite"/>
    </source>
</evidence>
<dbReference type="OMA" id="KEFRYIY"/>
<dbReference type="PRINTS" id="PR00622">
    <property type="entry name" value="HISTONEH3"/>
</dbReference>
<evidence type="ECO:0000256" key="5">
    <source>
        <dbReference type="ARBA" id="ARBA00022574"/>
    </source>
</evidence>
<dbReference type="GO" id="GO:0003682">
    <property type="term" value="F:chromatin binding"/>
    <property type="evidence" value="ECO:0007669"/>
    <property type="project" value="TreeGrafter"/>
</dbReference>
<dbReference type="InterPro" id="IPR009072">
    <property type="entry name" value="Histone-fold"/>
</dbReference>
<proteinExistence type="inferred from homology"/>
<dbReference type="GO" id="GO:0000278">
    <property type="term" value="P:mitotic cell cycle"/>
    <property type="evidence" value="ECO:0007669"/>
    <property type="project" value="TreeGrafter"/>
</dbReference>
<keyword evidence="7" id="KW-0238">DNA-binding</keyword>
<keyword evidence="8" id="KW-0539">Nucleus</keyword>
<keyword evidence="5 10" id="KW-0853">WD repeat</keyword>
<comment type="caution">
    <text evidence="17">The sequence shown here is derived from an EMBL/GenBank/DDBJ whole genome shotgun (WGS) entry which is preliminary data.</text>
</comment>
<dbReference type="SUPFAM" id="SSF47113">
    <property type="entry name" value="Histone-fold"/>
    <property type="match status" value="1"/>
</dbReference>
<evidence type="ECO:0000259" key="15">
    <source>
        <dbReference type="Pfam" id="PF20946"/>
    </source>
</evidence>
<feature type="region of interest" description="Disordered" evidence="12">
    <location>
        <begin position="1025"/>
        <end position="1161"/>
    </location>
</feature>
<dbReference type="Pfam" id="PF00125">
    <property type="entry name" value="Histone"/>
    <property type="match status" value="1"/>
</dbReference>
<dbReference type="PROSITE" id="PS50082">
    <property type="entry name" value="WD_REPEATS_2"/>
    <property type="match status" value="1"/>
</dbReference>
<keyword evidence="4" id="KW-0158">Chromosome</keyword>
<dbReference type="SUPFAM" id="SSF50978">
    <property type="entry name" value="WD40 repeat-like"/>
    <property type="match status" value="1"/>
</dbReference>
<dbReference type="GO" id="GO:0006261">
    <property type="term" value="P:DNA-templated DNA replication"/>
    <property type="evidence" value="ECO:0007669"/>
    <property type="project" value="TreeGrafter"/>
</dbReference>
<dbReference type="InterPro" id="IPR000164">
    <property type="entry name" value="Histone_H3/CENP-A"/>
</dbReference>
<evidence type="ECO:0000313" key="18">
    <source>
        <dbReference type="Proteomes" id="UP000318571"/>
    </source>
</evidence>
<evidence type="ECO:0000256" key="10">
    <source>
        <dbReference type="PROSITE-ProRule" id="PRU00221"/>
    </source>
</evidence>
<dbReference type="InterPro" id="IPR048591">
    <property type="entry name" value="WDHD1/CFT4_hel"/>
</dbReference>
<dbReference type="InterPro" id="IPR057646">
    <property type="entry name" value="WD40_WDHD1_1st"/>
</dbReference>
<feature type="repeat" description="WD" evidence="10">
    <location>
        <begin position="307"/>
        <end position="351"/>
    </location>
</feature>
<feature type="domain" description="WDHD1/CFT4 helical bundle" evidence="15">
    <location>
        <begin position="903"/>
        <end position="999"/>
    </location>
</feature>
<comment type="similarity">
    <text evidence="3">Belongs to the histone H3 family.</text>
</comment>
<evidence type="ECO:0000256" key="11">
    <source>
        <dbReference type="SAM" id="Coils"/>
    </source>
</evidence>
<dbReference type="Pfam" id="PF24817">
    <property type="entry name" value="WD40_WDHD1_1st"/>
    <property type="match status" value="1"/>
</dbReference>
<evidence type="ECO:0000256" key="3">
    <source>
        <dbReference type="ARBA" id="ARBA00010343"/>
    </source>
</evidence>
<feature type="coiled-coil region" evidence="11">
    <location>
        <begin position="983"/>
        <end position="1014"/>
    </location>
</feature>
<evidence type="ECO:0000256" key="1">
    <source>
        <dbReference type="ARBA" id="ARBA00004123"/>
    </source>
</evidence>
<dbReference type="GO" id="GO:0030527">
    <property type="term" value="F:structural constituent of chromatin"/>
    <property type="evidence" value="ECO:0007669"/>
    <property type="project" value="InterPro"/>
</dbReference>
<feature type="compositionally biased region" description="Low complexity" evidence="12">
    <location>
        <begin position="1"/>
        <end position="18"/>
    </location>
</feature>